<evidence type="ECO:0000256" key="3">
    <source>
        <dbReference type="ARBA" id="ARBA00022827"/>
    </source>
</evidence>
<evidence type="ECO:0000256" key="2">
    <source>
        <dbReference type="ARBA" id="ARBA00022630"/>
    </source>
</evidence>
<evidence type="ECO:0000256" key="1">
    <source>
        <dbReference type="ARBA" id="ARBA00005466"/>
    </source>
</evidence>
<dbReference type="Gene3D" id="3.40.462.20">
    <property type="match status" value="1"/>
</dbReference>
<name>A0ABR3EQM2_9AGAR</name>
<dbReference type="SUPFAM" id="SSF56176">
    <property type="entry name" value="FAD-binding/transporter-associated domain-like"/>
    <property type="match status" value="1"/>
</dbReference>
<dbReference type="InterPro" id="IPR016166">
    <property type="entry name" value="FAD-bd_PCMH"/>
</dbReference>
<comment type="caution">
    <text evidence="6">The sequence shown here is derived from an EMBL/GenBank/DDBJ whole genome shotgun (WGS) entry which is preliminary data.</text>
</comment>
<dbReference type="Pfam" id="PF08031">
    <property type="entry name" value="BBE"/>
    <property type="match status" value="1"/>
</dbReference>
<protein>
    <recommendedName>
        <fullName evidence="5">FAD-binding PCMH-type domain-containing protein</fullName>
    </recommendedName>
</protein>
<reference evidence="6 7" key="1">
    <citation type="submission" date="2024-02" db="EMBL/GenBank/DDBJ databases">
        <title>A draft genome for the cacao thread blight pathogen Marasmius crinis-equi.</title>
        <authorList>
            <person name="Cohen S.P."/>
            <person name="Baruah I.K."/>
            <person name="Amoako-Attah I."/>
            <person name="Bukari Y."/>
            <person name="Meinhardt L.W."/>
            <person name="Bailey B.A."/>
        </authorList>
    </citation>
    <scope>NUCLEOTIDE SEQUENCE [LARGE SCALE GENOMIC DNA]</scope>
    <source>
        <strain evidence="6 7">GH-76</strain>
    </source>
</reference>
<dbReference type="PANTHER" id="PTHR42973">
    <property type="entry name" value="BINDING OXIDOREDUCTASE, PUTATIVE (AFU_ORTHOLOGUE AFUA_1G17690)-RELATED"/>
    <property type="match status" value="1"/>
</dbReference>
<evidence type="ECO:0000259" key="5">
    <source>
        <dbReference type="PROSITE" id="PS51387"/>
    </source>
</evidence>
<dbReference type="PROSITE" id="PS51387">
    <property type="entry name" value="FAD_PCMH"/>
    <property type="match status" value="1"/>
</dbReference>
<dbReference type="InterPro" id="IPR006094">
    <property type="entry name" value="Oxid_FAD_bind_N"/>
</dbReference>
<evidence type="ECO:0000313" key="7">
    <source>
        <dbReference type="Proteomes" id="UP001465976"/>
    </source>
</evidence>
<dbReference type="InterPro" id="IPR006093">
    <property type="entry name" value="Oxy_OxRdtase_FAD_BS"/>
</dbReference>
<proteinExistence type="inferred from homology"/>
<organism evidence="6 7">
    <name type="scientific">Marasmius crinis-equi</name>
    <dbReference type="NCBI Taxonomy" id="585013"/>
    <lineage>
        <taxon>Eukaryota</taxon>
        <taxon>Fungi</taxon>
        <taxon>Dikarya</taxon>
        <taxon>Basidiomycota</taxon>
        <taxon>Agaricomycotina</taxon>
        <taxon>Agaricomycetes</taxon>
        <taxon>Agaricomycetidae</taxon>
        <taxon>Agaricales</taxon>
        <taxon>Marasmiineae</taxon>
        <taxon>Marasmiaceae</taxon>
        <taxon>Marasmius</taxon>
    </lineage>
</organism>
<feature type="domain" description="FAD-binding PCMH-type" evidence="5">
    <location>
        <begin position="44"/>
        <end position="216"/>
    </location>
</feature>
<dbReference type="InterPro" id="IPR016169">
    <property type="entry name" value="FAD-bd_PCMH_sub2"/>
</dbReference>
<dbReference type="Gene3D" id="3.30.465.10">
    <property type="match status" value="1"/>
</dbReference>
<evidence type="ECO:0000256" key="4">
    <source>
        <dbReference type="ARBA" id="ARBA00023002"/>
    </source>
</evidence>
<keyword evidence="7" id="KW-1185">Reference proteome</keyword>
<keyword evidence="4" id="KW-0560">Oxidoreductase</keyword>
<dbReference type="InterPro" id="IPR050416">
    <property type="entry name" value="FAD-linked_Oxidoreductase"/>
</dbReference>
<dbReference type="InterPro" id="IPR036318">
    <property type="entry name" value="FAD-bd_PCMH-like_sf"/>
</dbReference>
<keyword evidence="3" id="KW-0274">FAD</keyword>
<dbReference type="InterPro" id="IPR012951">
    <property type="entry name" value="BBE"/>
</dbReference>
<gene>
    <name evidence="6" type="ORF">V5O48_016832</name>
</gene>
<dbReference type="Proteomes" id="UP001465976">
    <property type="component" value="Unassembled WGS sequence"/>
</dbReference>
<dbReference type="PANTHER" id="PTHR42973:SF17">
    <property type="entry name" value="OXIDASE, PUTATIVE (AFU_ORTHOLOGUE AFUA_6G14340)-RELATED"/>
    <property type="match status" value="1"/>
</dbReference>
<evidence type="ECO:0000313" key="6">
    <source>
        <dbReference type="EMBL" id="KAL0565195.1"/>
    </source>
</evidence>
<dbReference type="PROSITE" id="PS00862">
    <property type="entry name" value="OX2_COVAL_FAD"/>
    <property type="match status" value="1"/>
</dbReference>
<comment type="similarity">
    <text evidence="1">Belongs to the oxygen-dependent FAD-linked oxidoreductase family.</text>
</comment>
<dbReference type="EMBL" id="JBAHYK010002374">
    <property type="protein sequence ID" value="KAL0565195.1"/>
    <property type="molecule type" value="Genomic_DNA"/>
</dbReference>
<sequence length="472" mass="51090">MGNSPSVPAVFESCVRSALPASAISVPTDLFYHTTAVKTYNLAYDITPIAVVRPSTTEEVSKVVKCASDSGIKVQPRSGGHSYGDYSIGGQDGSFVIDLVNFQKFEYDQSTGQAIIGSGTLLGDLTNRLDNVGRAMAYGLCPQVGIGGHATIGGIGPISRQWGTALDHVIEAEVVLANGTVVRTNESTSPELLFAIKGAGASFGVVTEFKVITHPEPQEITQYTYKIEIGALKDLAGVFTAWQNFISQPDLSRKFASQFIAFELGLIISGTYYGPRSEFDALRFGEKVASNASVVTITQDNWLGNLAAWATQEAINLVGAVDAPFYSKSLAFREDTLMSADTIQSVFELFDSNSKGSPIWFAIFHLVGGAMNDVPIDATGYPHRDVLYFLESYIVGIPSITETNRNWLNDLIATIENSFPNGNLGAYAGYVDPFLPDGQDKYWKSNYPKLRQIKREVDPGDTFHNPQSVVPA</sequence>
<keyword evidence="2" id="KW-0285">Flavoprotein</keyword>
<dbReference type="Pfam" id="PF01565">
    <property type="entry name" value="FAD_binding_4"/>
    <property type="match status" value="1"/>
</dbReference>
<accession>A0ABR3EQM2</accession>